<comment type="caution">
    <text evidence="2">The sequence shown here is derived from an EMBL/GenBank/DDBJ whole genome shotgun (WGS) entry which is preliminary data.</text>
</comment>
<feature type="region of interest" description="Disordered" evidence="1">
    <location>
        <begin position="81"/>
        <end position="134"/>
    </location>
</feature>
<evidence type="ECO:0000313" key="2">
    <source>
        <dbReference type="EMBL" id="KAJ9638054.1"/>
    </source>
</evidence>
<reference evidence="2" key="1">
    <citation type="submission" date="2022-10" db="EMBL/GenBank/DDBJ databases">
        <title>Culturing micro-colonial fungi from biological soil crusts in the Mojave desert and describing Neophaeococcomyces mojavensis, and introducing the new genera and species Taxawa tesnikishii.</title>
        <authorList>
            <person name="Kurbessoian T."/>
            <person name="Stajich J.E."/>
        </authorList>
    </citation>
    <scope>NUCLEOTIDE SEQUENCE</scope>
    <source>
        <strain evidence="2">TK_35</strain>
    </source>
</reference>
<feature type="compositionally biased region" description="Polar residues" evidence="1">
    <location>
        <begin position="159"/>
        <end position="174"/>
    </location>
</feature>
<feature type="compositionally biased region" description="Basic and acidic residues" evidence="1">
    <location>
        <begin position="104"/>
        <end position="114"/>
    </location>
</feature>
<organism evidence="2 3">
    <name type="scientific">Knufia peltigerae</name>
    <dbReference type="NCBI Taxonomy" id="1002370"/>
    <lineage>
        <taxon>Eukaryota</taxon>
        <taxon>Fungi</taxon>
        <taxon>Dikarya</taxon>
        <taxon>Ascomycota</taxon>
        <taxon>Pezizomycotina</taxon>
        <taxon>Eurotiomycetes</taxon>
        <taxon>Chaetothyriomycetidae</taxon>
        <taxon>Chaetothyriales</taxon>
        <taxon>Trichomeriaceae</taxon>
        <taxon>Knufia</taxon>
    </lineage>
</organism>
<feature type="compositionally biased region" description="Polar residues" evidence="1">
    <location>
        <begin position="1"/>
        <end position="22"/>
    </location>
</feature>
<feature type="compositionally biased region" description="Basic and acidic residues" evidence="1">
    <location>
        <begin position="81"/>
        <end position="97"/>
    </location>
</feature>
<accession>A0AA39CZC5</accession>
<feature type="region of interest" description="Disordered" evidence="1">
    <location>
        <begin position="1"/>
        <end position="62"/>
    </location>
</feature>
<protein>
    <submittedName>
        <fullName evidence="2">Uncharacterized protein</fullName>
    </submittedName>
</protein>
<gene>
    <name evidence="2" type="ORF">H2204_004645</name>
</gene>
<dbReference type="Proteomes" id="UP001172681">
    <property type="component" value="Unassembled WGS sequence"/>
</dbReference>
<name>A0AA39CZC5_9EURO</name>
<dbReference type="AlphaFoldDB" id="A0AA39CZC5"/>
<evidence type="ECO:0000256" key="1">
    <source>
        <dbReference type="SAM" id="MobiDB-lite"/>
    </source>
</evidence>
<proteinExistence type="predicted"/>
<dbReference type="EMBL" id="JAPDRN010000023">
    <property type="protein sequence ID" value="KAJ9638054.1"/>
    <property type="molecule type" value="Genomic_DNA"/>
</dbReference>
<keyword evidence="3" id="KW-1185">Reference proteome</keyword>
<evidence type="ECO:0000313" key="3">
    <source>
        <dbReference type="Proteomes" id="UP001172681"/>
    </source>
</evidence>
<feature type="region of interest" description="Disordered" evidence="1">
    <location>
        <begin position="146"/>
        <end position="199"/>
    </location>
</feature>
<sequence length="199" mass="22070">MTDTAGQWSSEIDPPVTSTSASPGDETSRTMSMESSSAPSPPSSPESSPGSQRKATSLFGRIFASKDKGLKDLLAQDVERQRRAREEAQDQALRRQQEPNNRTCEAELRTREDEAQAYEGKKKQHKAEQKNTKHQYLSGILYGYDPNAGKLRANHDHQVSSTDQTGADKSSLQPSEILDSKRKRGATWGVDYGKPDMRD</sequence>